<evidence type="ECO:0000256" key="1">
    <source>
        <dbReference type="SAM" id="MobiDB-lite"/>
    </source>
</evidence>
<organism evidence="4 5">
    <name type="scientific">Pseudorhodoferax soli</name>
    <dbReference type="NCBI Taxonomy" id="545864"/>
    <lineage>
        <taxon>Bacteria</taxon>
        <taxon>Pseudomonadati</taxon>
        <taxon>Pseudomonadota</taxon>
        <taxon>Betaproteobacteria</taxon>
        <taxon>Burkholderiales</taxon>
        <taxon>Comamonadaceae</taxon>
    </lineage>
</organism>
<reference evidence="4 5" key="1">
    <citation type="submission" date="2018-07" db="EMBL/GenBank/DDBJ databases">
        <title>Genomic Encyclopedia of Type Strains, Phase IV (KMG-IV): sequencing the most valuable type-strain genomes for metagenomic binning, comparative biology and taxonomic classification.</title>
        <authorList>
            <person name="Goeker M."/>
        </authorList>
    </citation>
    <scope>NUCLEOTIDE SEQUENCE [LARGE SCALE GENOMIC DNA]</scope>
    <source>
        <strain evidence="4 5">DSM 21634</strain>
    </source>
</reference>
<feature type="transmembrane region" description="Helical" evidence="2">
    <location>
        <begin position="51"/>
        <end position="68"/>
    </location>
</feature>
<evidence type="ECO:0000259" key="3">
    <source>
        <dbReference type="Pfam" id="PF03713"/>
    </source>
</evidence>
<protein>
    <submittedName>
        <fullName evidence="4">DUF305 family protein family protein</fullName>
    </submittedName>
</protein>
<dbReference type="InterPro" id="IPR012347">
    <property type="entry name" value="Ferritin-like"/>
</dbReference>
<evidence type="ECO:0000256" key="2">
    <source>
        <dbReference type="SAM" id="Phobius"/>
    </source>
</evidence>
<proteinExistence type="predicted"/>
<feature type="region of interest" description="Disordered" evidence="1">
    <location>
        <begin position="166"/>
        <end position="189"/>
    </location>
</feature>
<comment type="caution">
    <text evidence="4">The sequence shown here is derived from an EMBL/GenBank/DDBJ whole genome shotgun (WGS) entry which is preliminary data.</text>
</comment>
<dbReference type="Pfam" id="PF03713">
    <property type="entry name" value="DUF305"/>
    <property type="match status" value="1"/>
</dbReference>
<name>A0A368XR13_9BURK</name>
<keyword evidence="2" id="KW-0472">Membrane</keyword>
<dbReference type="Gene3D" id="1.20.1260.10">
    <property type="match status" value="1"/>
</dbReference>
<keyword evidence="5" id="KW-1185">Reference proteome</keyword>
<keyword evidence="2" id="KW-1133">Transmembrane helix</keyword>
<keyword evidence="2" id="KW-0812">Transmembrane</keyword>
<accession>A0A368XR13</accession>
<evidence type="ECO:0000313" key="4">
    <source>
        <dbReference type="EMBL" id="RCW70382.1"/>
    </source>
</evidence>
<feature type="domain" description="DUF305" evidence="3">
    <location>
        <begin position="105"/>
        <end position="162"/>
    </location>
</feature>
<dbReference type="AlphaFoldDB" id="A0A368XR13"/>
<dbReference type="Proteomes" id="UP000252884">
    <property type="component" value="Unassembled WGS sequence"/>
</dbReference>
<sequence>MNSDRQSTHAMMRMSWGRFFAMIATSTIVMFPLMYQLVYSADHATFSLTRLVSSVVMGCVMAAVMLAFMWRMYAGPRTKLAILIGAIVLGVLILAINRQQTLIGDVDFMKSMIPHHSIAINNARKADIRDPRVRKLADGIIRAQVKEIAEMNLLVDDIENNGARGSVTLPPRTAELTPDMTPEIGEAVR</sequence>
<dbReference type="RefSeq" id="WP_245965783.1">
    <property type="nucleotide sequence ID" value="NZ_QPJK01000005.1"/>
</dbReference>
<gene>
    <name evidence="4" type="ORF">DES41_105324</name>
</gene>
<dbReference type="InterPro" id="IPR005183">
    <property type="entry name" value="DUF305_CopM-like"/>
</dbReference>
<evidence type="ECO:0000313" key="5">
    <source>
        <dbReference type="Proteomes" id="UP000252884"/>
    </source>
</evidence>
<feature type="transmembrane region" description="Helical" evidence="2">
    <location>
        <begin position="80"/>
        <end position="96"/>
    </location>
</feature>
<dbReference type="EMBL" id="QPJK01000005">
    <property type="protein sequence ID" value="RCW70382.1"/>
    <property type="molecule type" value="Genomic_DNA"/>
</dbReference>
<feature type="transmembrane region" description="Helical" evidence="2">
    <location>
        <begin position="20"/>
        <end position="39"/>
    </location>
</feature>